<comment type="subcellular location">
    <subcellularLocation>
        <location evidence="1">Membrane</location>
        <topology evidence="1">Lipid-anchor</topology>
    </subcellularLocation>
</comment>
<dbReference type="InterPro" id="IPR038501">
    <property type="entry name" value="Spore_GerAC_C_sf"/>
</dbReference>
<evidence type="ECO:0000313" key="10">
    <source>
        <dbReference type="EMBL" id="MDG5753033.1"/>
    </source>
</evidence>
<keyword evidence="5" id="KW-0472">Membrane</keyword>
<sequence>MKRLIIVLVCCTIILSGCIIKKRALETLGLATAIGLDREENDKVRGTIVLHHFGSKPEDVAQQLTSIADTSKGLFKYMNLETSDRLVTGQLRVAIYGKEYAEKREIVRQVETLKRDAATQTNMYLAISKTTAKDILYQPQEQEHSKNMGTYLYKMIQQNIEDDSVISCTVQEFLRDYYQVGRDPVLPLLEKRKDFVLIDGSALMYRGRLAGHITAAETFYIKALREGYKGFGSIDVKLPTEPFKKFYGEKGDEFPLLVNLQQVKVKPKLKLVQQNDPIFDVDVKMTANIAALSQPIDLGKPGVYKVFEKELGKKMEQHFLKEIEKMQNMKVDPIGFGAVYDASVRHLTLREKQWYSDLYPKTKFNIKLKLTIARSGVLN</sequence>
<dbReference type="NCBIfam" id="TIGR02887">
    <property type="entry name" value="spore_ger_x_C"/>
    <property type="match status" value="1"/>
</dbReference>
<dbReference type="PANTHER" id="PTHR35789">
    <property type="entry name" value="SPORE GERMINATION PROTEIN B3"/>
    <property type="match status" value="1"/>
</dbReference>
<keyword evidence="4" id="KW-0732">Signal</keyword>
<proteinExistence type="inferred from homology"/>
<feature type="domain" description="Spore germination protein N-terminal" evidence="9">
    <location>
        <begin position="22"/>
        <end position="190"/>
    </location>
</feature>
<dbReference type="Pfam" id="PF05504">
    <property type="entry name" value="Spore_GerAC"/>
    <property type="match status" value="1"/>
</dbReference>
<dbReference type="Pfam" id="PF25198">
    <property type="entry name" value="Spore_GerAC_N"/>
    <property type="match status" value="1"/>
</dbReference>
<dbReference type="InterPro" id="IPR057336">
    <property type="entry name" value="GerAC_N"/>
</dbReference>
<evidence type="ECO:0000256" key="3">
    <source>
        <dbReference type="ARBA" id="ARBA00022544"/>
    </source>
</evidence>
<comment type="similarity">
    <text evidence="2">Belongs to the GerABKC lipoprotein family.</text>
</comment>
<name>A0ABT6H2N0_9BACI</name>
<keyword evidence="7" id="KW-0449">Lipoprotein</keyword>
<organism evidence="10 11">
    <name type="scientific">Ectobacillus antri</name>
    <dbReference type="NCBI Taxonomy" id="2486280"/>
    <lineage>
        <taxon>Bacteria</taxon>
        <taxon>Bacillati</taxon>
        <taxon>Bacillota</taxon>
        <taxon>Bacilli</taxon>
        <taxon>Bacillales</taxon>
        <taxon>Bacillaceae</taxon>
        <taxon>Ectobacillus</taxon>
    </lineage>
</organism>
<dbReference type="PANTHER" id="PTHR35789:SF1">
    <property type="entry name" value="SPORE GERMINATION PROTEIN B3"/>
    <property type="match status" value="1"/>
</dbReference>
<comment type="caution">
    <text evidence="10">The sequence shown here is derived from an EMBL/GenBank/DDBJ whole genome shotgun (WGS) entry which is preliminary data.</text>
</comment>
<keyword evidence="3" id="KW-0309">Germination</keyword>
<protein>
    <submittedName>
        <fullName evidence="10">Ger(X)C family spore germination protein</fullName>
    </submittedName>
</protein>
<dbReference type="PROSITE" id="PS51257">
    <property type="entry name" value="PROKAR_LIPOPROTEIN"/>
    <property type="match status" value="1"/>
</dbReference>
<evidence type="ECO:0000259" key="9">
    <source>
        <dbReference type="Pfam" id="PF25198"/>
    </source>
</evidence>
<evidence type="ECO:0000313" key="11">
    <source>
        <dbReference type="Proteomes" id="UP001218246"/>
    </source>
</evidence>
<keyword evidence="6" id="KW-0564">Palmitate</keyword>
<dbReference type="EMBL" id="JARULN010000001">
    <property type="protein sequence ID" value="MDG5753033.1"/>
    <property type="molecule type" value="Genomic_DNA"/>
</dbReference>
<evidence type="ECO:0000256" key="7">
    <source>
        <dbReference type="ARBA" id="ARBA00023288"/>
    </source>
</evidence>
<dbReference type="InterPro" id="IPR008844">
    <property type="entry name" value="Spore_GerAC-like"/>
</dbReference>
<gene>
    <name evidence="10" type="ORF">P6P90_03340</name>
</gene>
<evidence type="ECO:0000256" key="5">
    <source>
        <dbReference type="ARBA" id="ARBA00023136"/>
    </source>
</evidence>
<accession>A0ABT6H2N0</accession>
<dbReference type="RefSeq" id="WP_124564637.1">
    <property type="nucleotide sequence ID" value="NZ_JARRRY010000001.1"/>
</dbReference>
<dbReference type="Gene3D" id="3.30.300.210">
    <property type="entry name" value="Nutrient germinant receptor protein C, domain 3"/>
    <property type="match status" value="1"/>
</dbReference>
<evidence type="ECO:0000256" key="2">
    <source>
        <dbReference type="ARBA" id="ARBA00007886"/>
    </source>
</evidence>
<evidence type="ECO:0000256" key="1">
    <source>
        <dbReference type="ARBA" id="ARBA00004635"/>
    </source>
</evidence>
<feature type="domain" description="Spore germination GerAC-like C-terminal" evidence="8">
    <location>
        <begin position="199"/>
        <end position="376"/>
    </location>
</feature>
<evidence type="ECO:0000256" key="4">
    <source>
        <dbReference type="ARBA" id="ARBA00022729"/>
    </source>
</evidence>
<dbReference type="Proteomes" id="UP001218246">
    <property type="component" value="Unassembled WGS sequence"/>
</dbReference>
<evidence type="ECO:0000259" key="8">
    <source>
        <dbReference type="Pfam" id="PF05504"/>
    </source>
</evidence>
<reference evidence="10 11" key="1">
    <citation type="submission" date="2023-04" db="EMBL/GenBank/DDBJ databases">
        <title>Ectobacillus antri isolated from activated sludge.</title>
        <authorList>
            <person name="Yan P."/>
            <person name="Liu X."/>
        </authorList>
    </citation>
    <scope>NUCLEOTIDE SEQUENCE [LARGE SCALE GENOMIC DNA]</scope>
    <source>
        <strain evidence="10 11">C18H</strain>
    </source>
</reference>
<dbReference type="InterPro" id="IPR046953">
    <property type="entry name" value="Spore_GerAC-like_C"/>
</dbReference>
<evidence type="ECO:0000256" key="6">
    <source>
        <dbReference type="ARBA" id="ARBA00023139"/>
    </source>
</evidence>
<keyword evidence="11" id="KW-1185">Reference proteome</keyword>